<evidence type="ECO:0000256" key="2">
    <source>
        <dbReference type="PROSITE-ProRule" id="PRU00176"/>
    </source>
</evidence>
<name>A0ABR3XZE1_9EURO</name>
<protein>
    <recommendedName>
        <fullName evidence="4">RRM domain-containing protein</fullName>
    </recommendedName>
</protein>
<feature type="compositionally biased region" description="Polar residues" evidence="3">
    <location>
        <begin position="1"/>
        <end position="10"/>
    </location>
</feature>
<gene>
    <name evidence="5" type="ORF">Plec18167_003581</name>
</gene>
<dbReference type="Proteomes" id="UP001583193">
    <property type="component" value="Unassembled WGS sequence"/>
</dbReference>
<dbReference type="PROSITE" id="PS50102">
    <property type="entry name" value="RRM"/>
    <property type="match status" value="1"/>
</dbReference>
<dbReference type="Pfam" id="PF00076">
    <property type="entry name" value="RRM_1"/>
    <property type="match status" value="1"/>
</dbReference>
<dbReference type="Gene3D" id="3.30.70.330">
    <property type="match status" value="1"/>
</dbReference>
<dbReference type="SMART" id="SM00360">
    <property type="entry name" value="RRM"/>
    <property type="match status" value="1"/>
</dbReference>
<keyword evidence="1 2" id="KW-0694">RNA-binding</keyword>
<organism evidence="5 6">
    <name type="scientific">Paecilomyces lecythidis</name>
    <dbReference type="NCBI Taxonomy" id="3004212"/>
    <lineage>
        <taxon>Eukaryota</taxon>
        <taxon>Fungi</taxon>
        <taxon>Dikarya</taxon>
        <taxon>Ascomycota</taxon>
        <taxon>Pezizomycotina</taxon>
        <taxon>Eurotiomycetes</taxon>
        <taxon>Eurotiomycetidae</taxon>
        <taxon>Eurotiales</taxon>
        <taxon>Thermoascaceae</taxon>
        <taxon>Paecilomyces</taxon>
    </lineage>
</organism>
<feature type="compositionally biased region" description="Acidic residues" evidence="3">
    <location>
        <begin position="166"/>
        <end position="189"/>
    </location>
</feature>
<dbReference type="SUPFAM" id="SSF54928">
    <property type="entry name" value="RNA-binding domain, RBD"/>
    <property type="match status" value="1"/>
</dbReference>
<dbReference type="EMBL" id="JAVDPF010000008">
    <property type="protein sequence ID" value="KAL1881040.1"/>
    <property type="molecule type" value="Genomic_DNA"/>
</dbReference>
<feature type="domain" description="RRM" evidence="4">
    <location>
        <begin position="24"/>
        <end position="103"/>
    </location>
</feature>
<sequence>MATKSLSSRNGPPGKAPSVGAPNQTLYVQNLPDKLRKPDLRLSLYALFSTYGTVLDVVAMKTTKMRGQAHIVFRDVQSSTQALRALQGFDFFGKELKIVYAKGSSNVIAKLRGTYVAPTVQPGTGVSSDLQKSIFNAPPGSAVSAKPAEGANGEYPPQGVKRPREEESEGEAPMEEESDVSMDASSDED</sequence>
<dbReference type="CDD" id="cd12246">
    <property type="entry name" value="RRM1_U1A_like"/>
    <property type="match status" value="1"/>
</dbReference>
<dbReference type="PANTHER" id="PTHR16105:SF0">
    <property type="entry name" value="RNA-BINDING REGION-CONTAINING PROTEIN 3"/>
    <property type="match status" value="1"/>
</dbReference>
<feature type="region of interest" description="Disordered" evidence="3">
    <location>
        <begin position="1"/>
        <end position="23"/>
    </location>
</feature>
<reference evidence="5 6" key="1">
    <citation type="journal article" date="2024" name="IMA Fungus">
        <title>IMA Genome - F19 : A genome assembly and annotation guide to empower mycologists, including annotated draft genome sequences of Ceratocystis pirilliformis, Diaporthe australafricana, Fusarium ophioides, Paecilomyces lecythidis, and Sporothrix stenoceras.</title>
        <authorList>
            <person name="Aylward J."/>
            <person name="Wilson A.M."/>
            <person name="Visagie C.M."/>
            <person name="Spraker J."/>
            <person name="Barnes I."/>
            <person name="Buitendag C."/>
            <person name="Ceriani C."/>
            <person name="Del Mar Angel L."/>
            <person name="du Plessis D."/>
            <person name="Fuchs T."/>
            <person name="Gasser K."/>
            <person name="Kramer D."/>
            <person name="Li W."/>
            <person name="Munsamy K."/>
            <person name="Piso A."/>
            <person name="Price J.L."/>
            <person name="Sonnekus B."/>
            <person name="Thomas C."/>
            <person name="van der Nest A."/>
            <person name="van Dijk A."/>
            <person name="van Heerden A."/>
            <person name="van Vuuren N."/>
            <person name="Yilmaz N."/>
            <person name="Duong T.A."/>
            <person name="van der Merwe N.A."/>
            <person name="Wingfield M.J."/>
            <person name="Wingfield B.D."/>
        </authorList>
    </citation>
    <scope>NUCLEOTIDE SEQUENCE [LARGE SCALE GENOMIC DNA]</scope>
    <source>
        <strain evidence="5 6">CMW 18167</strain>
    </source>
</reference>
<dbReference type="InterPro" id="IPR035979">
    <property type="entry name" value="RBD_domain_sf"/>
</dbReference>
<accession>A0ABR3XZE1</accession>
<evidence type="ECO:0000259" key="4">
    <source>
        <dbReference type="PROSITE" id="PS50102"/>
    </source>
</evidence>
<dbReference type="InterPro" id="IPR045164">
    <property type="entry name" value="RBM41/RNPC3"/>
</dbReference>
<evidence type="ECO:0000256" key="3">
    <source>
        <dbReference type="SAM" id="MobiDB-lite"/>
    </source>
</evidence>
<evidence type="ECO:0000313" key="6">
    <source>
        <dbReference type="Proteomes" id="UP001583193"/>
    </source>
</evidence>
<comment type="caution">
    <text evidence="5">The sequence shown here is derived from an EMBL/GenBank/DDBJ whole genome shotgun (WGS) entry which is preliminary data.</text>
</comment>
<feature type="region of interest" description="Disordered" evidence="3">
    <location>
        <begin position="131"/>
        <end position="189"/>
    </location>
</feature>
<dbReference type="InterPro" id="IPR000504">
    <property type="entry name" value="RRM_dom"/>
</dbReference>
<dbReference type="PANTHER" id="PTHR16105">
    <property type="entry name" value="RNA-BINDING REGION-CONTAINING PROTEIN 3"/>
    <property type="match status" value="1"/>
</dbReference>
<dbReference type="InterPro" id="IPR012677">
    <property type="entry name" value="Nucleotide-bd_a/b_plait_sf"/>
</dbReference>
<evidence type="ECO:0000256" key="1">
    <source>
        <dbReference type="ARBA" id="ARBA00022884"/>
    </source>
</evidence>
<evidence type="ECO:0000313" key="5">
    <source>
        <dbReference type="EMBL" id="KAL1881040.1"/>
    </source>
</evidence>
<keyword evidence="6" id="KW-1185">Reference proteome</keyword>
<proteinExistence type="predicted"/>